<sequence>MSYLGRSCSKPIYNYLTIIITQVNGREAGEKHHFHQWREIIREKKFRNRAFKSVPGAIPSDMEPQPSDGAQNHGLLDLDGTEGQIGANDSSWVDMGYSTRAFYNSVSTTLDITNNNKPLLQQQSIPQLELQQCADQVQWRYDQHGWDAHQKPISLLPSSSRTQ</sequence>
<evidence type="ECO:0000313" key="1">
    <source>
        <dbReference type="EMBL" id="CAB0012911.1"/>
    </source>
</evidence>
<dbReference type="EMBL" id="CADCXU010025661">
    <property type="protein sequence ID" value="CAB0012911.1"/>
    <property type="molecule type" value="Genomic_DNA"/>
</dbReference>
<dbReference type="Proteomes" id="UP000479000">
    <property type="component" value="Unassembled WGS sequence"/>
</dbReference>
<dbReference type="AlphaFoldDB" id="A0A6H5H5T5"/>
<evidence type="ECO:0000313" key="2">
    <source>
        <dbReference type="Proteomes" id="UP000479000"/>
    </source>
</evidence>
<organism evidence="1 2">
    <name type="scientific">Nesidiocoris tenuis</name>
    <dbReference type="NCBI Taxonomy" id="355587"/>
    <lineage>
        <taxon>Eukaryota</taxon>
        <taxon>Metazoa</taxon>
        <taxon>Ecdysozoa</taxon>
        <taxon>Arthropoda</taxon>
        <taxon>Hexapoda</taxon>
        <taxon>Insecta</taxon>
        <taxon>Pterygota</taxon>
        <taxon>Neoptera</taxon>
        <taxon>Paraneoptera</taxon>
        <taxon>Hemiptera</taxon>
        <taxon>Heteroptera</taxon>
        <taxon>Panheteroptera</taxon>
        <taxon>Cimicomorpha</taxon>
        <taxon>Miridae</taxon>
        <taxon>Dicyphina</taxon>
        <taxon>Nesidiocoris</taxon>
    </lineage>
</organism>
<protein>
    <submittedName>
        <fullName evidence="1">Uncharacterized protein</fullName>
    </submittedName>
</protein>
<keyword evidence="2" id="KW-1185">Reference proteome</keyword>
<proteinExistence type="predicted"/>
<gene>
    <name evidence="1" type="ORF">NTEN_LOCUS17601</name>
</gene>
<accession>A0A6H5H5T5</accession>
<reference evidence="1 2" key="1">
    <citation type="submission" date="2020-02" db="EMBL/GenBank/DDBJ databases">
        <authorList>
            <person name="Ferguson B K."/>
        </authorList>
    </citation>
    <scope>NUCLEOTIDE SEQUENCE [LARGE SCALE GENOMIC DNA]</scope>
</reference>
<name>A0A6H5H5T5_9HEMI</name>
<feature type="non-terminal residue" evidence="1">
    <location>
        <position position="163"/>
    </location>
</feature>